<organism evidence="2 3">
    <name type="scientific">Tachysurus vachellii</name>
    <name type="common">Darkbarbel catfish</name>
    <name type="synonym">Pelteobagrus vachellii</name>
    <dbReference type="NCBI Taxonomy" id="175792"/>
    <lineage>
        <taxon>Eukaryota</taxon>
        <taxon>Metazoa</taxon>
        <taxon>Chordata</taxon>
        <taxon>Craniata</taxon>
        <taxon>Vertebrata</taxon>
        <taxon>Euteleostomi</taxon>
        <taxon>Actinopterygii</taxon>
        <taxon>Neopterygii</taxon>
        <taxon>Teleostei</taxon>
        <taxon>Ostariophysi</taxon>
        <taxon>Siluriformes</taxon>
        <taxon>Bagridae</taxon>
        <taxon>Tachysurus</taxon>
    </lineage>
</organism>
<dbReference type="AlphaFoldDB" id="A0AA88NEX4"/>
<accession>A0AA88NEX4</accession>
<reference evidence="2" key="1">
    <citation type="submission" date="2023-08" db="EMBL/GenBank/DDBJ databases">
        <title>Pelteobagrus vachellii genome.</title>
        <authorList>
            <person name="Liu H."/>
        </authorList>
    </citation>
    <scope>NUCLEOTIDE SEQUENCE</scope>
    <source>
        <strain evidence="2">PRFRI_2022a</strain>
        <tissue evidence="2">Muscle</tissue>
    </source>
</reference>
<dbReference type="PROSITE" id="PS51309">
    <property type="entry name" value="PABC"/>
    <property type="match status" value="1"/>
</dbReference>
<protein>
    <recommendedName>
        <fullName evidence="1">PABC domain-containing protein</fullName>
    </recommendedName>
</protein>
<dbReference type="SUPFAM" id="SSF63570">
    <property type="entry name" value="PABC (PABP) domain"/>
    <property type="match status" value="1"/>
</dbReference>
<comment type="caution">
    <text evidence="2">The sequence shown here is derived from an EMBL/GenBank/DDBJ whole genome shotgun (WGS) entry which is preliminary data.</text>
</comment>
<proteinExistence type="predicted"/>
<dbReference type="EMBL" id="JAVHJS010000006">
    <property type="protein sequence ID" value="KAK2854922.1"/>
    <property type="molecule type" value="Genomic_DNA"/>
</dbReference>
<keyword evidence="3" id="KW-1185">Reference proteome</keyword>
<evidence type="ECO:0000313" key="3">
    <source>
        <dbReference type="Proteomes" id="UP001187315"/>
    </source>
</evidence>
<gene>
    <name evidence="2" type="ORF">Q7C36_006791</name>
</gene>
<feature type="domain" description="PABC" evidence="1">
    <location>
        <begin position="52"/>
        <end position="130"/>
    </location>
</feature>
<dbReference type="Gene3D" id="1.10.1900.10">
    <property type="entry name" value="c-terminal domain of poly(a) binding protein"/>
    <property type="match status" value="1"/>
</dbReference>
<sequence length="153" mass="17486">MSLNKNKRMKELTFIDSQLKVNSVTSQMSSLNVSDLHPKVTESPSAVPAPVLKPLNIYMLESADLDEQSRMLYEYMLPLVEEIHPSRAKDITCLLIQGANNYDLLNMIAEPNYLRAQVEQIVAVLQAREAGQDVHFPAPKNNNMRRRMKKYIQ</sequence>
<dbReference type="GO" id="GO:0003723">
    <property type="term" value="F:RNA binding"/>
    <property type="evidence" value="ECO:0007669"/>
    <property type="project" value="InterPro"/>
</dbReference>
<evidence type="ECO:0000259" key="1">
    <source>
        <dbReference type="PROSITE" id="PS51309"/>
    </source>
</evidence>
<dbReference type="Proteomes" id="UP001187315">
    <property type="component" value="Unassembled WGS sequence"/>
</dbReference>
<dbReference type="Pfam" id="PF00658">
    <property type="entry name" value="MLLE"/>
    <property type="match status" value="1"/>
</dbReference>
<evidence type="ECO:0000313" key="2">
    <source>
        <dbReference type="EMBL" id="KAK2854922.1"/>
    </source>
</evidence>
<name>A0AA88NEX4_TACVA</name>
<dbReference type="InterPro" id="IPR036053">
    <property type="entry name" value="PABP-dom"/>
</dbReference>
<dbReference type="InterPro" id="IPR002004">
    <property type="entry name" value="PABP_HYD_C"/>
</dbReference>